<dbReference type="EMBL" id="QZAV01000001">
    <property type="protein sequence ID" value="THX44895.1"/>
    <property type="molecule type" value="Genomic_DNA"/>
</dbReference>
<evidence type="ECO:0000313" key="6">
    <source>
        <dbReference type="Proteomes" id="UP000308014"/>
    </source>
</evidence>
<protein>
    <submittedName>
        <fullName evidence="5">Uncharacterized protein</fullName>
    </submittedName>
</protein>
<gene>
    <name evidence="5" type="ORF">D6D10_00087</name>
    <name evidence="4" type="ORF">D6D13_02128</name>
    <name evidence="3" type="ORF">D6D24_00200</name>
</gene>
<dbReference type="OrthoDB" id="3876637at2759"/>
<evidence type="ECO:0000313" key="5">
    <source>
        <dbReference type="EMBL" id="THX44895.1"/>
    </source>
</evidence>
<evidence type="ECO:0000313" key="3">
    <source>
        <dbReference type="EMBL" id="THW24034.1"/>
    </source>
</evidence>
<sequence>MFIQVKYISGVRPASSSFRLLIPVNHSSSSKSTRFFHASATLSGLARDSRRRTGIPRNNTDPRTKTQQSDIMKIVQDQHNISQTQFKILKVQEIDHQTTLEIMKMQHNNYHTMMEITGKMEQIVHNIILTKEDVQISDKIAFSAGFGCGLLVCLAIWISPFGGKDKDEDAEK</sequence>
<feature type="region of interest" description="Disordered" evidence="1">
    <location>
        <begin position="46"/>
        <end position="66"/>
    </location>
</feature>
<reference evidence="6 7" key="1">
    <citation type="submission" date="2018-10" db="EMBL/GenBank/DDBJ databases">
        <title>Fifty Aureobasidium pullulans genomes reveal a recombining polyextremotolerant generalist.</title>
        <authorList>
            <person name="Gostincar C."/>
            <person name="Turk M."/>
            <person name="Zajc J."/>
            <person name="Gunde-Cimerman N."/>
        </authorList>
    </citation>
    <scope>NUCLEOTIDE SEQUENCE [LARGE SCALE GENOMIC DNA]</scope>
    <source>
        <strain evidence="4">EXF-10085</strain>
        <strain evidence="3 6">EXF-11318</strain>
        <strain evidence="5 7">EXF-9785</strain>
    </source>
</reference>
<name>A0A4S8WWC4_AURPU</name>
<evidence type="ECO:0000313" key="4">
    <source>
        <dbReference type="EMBL" id="THX15766.1"/>
    </source>
</evidence>
<keyword evidence="2" id="KW-0472">Membrane</keyword>
<evidence type="ECO:0000313" key="7">
    <source>
        <dbReference type="Proteomes" id="UP000308953"/>
    </source>
</evidence>
<dbReference type="Proteomes" id="UP000308953">
    <property type="component" value="Unassembled WGS sequence"/>
</dbReference>
<feature type="transmembrane region" description="Helical" evidence="2">
    <location>
        <begin position="140"/>
        <end position="158"/>
    </location>
</feature>
<feature type="compositionally biased region" description="Polar residues" evidence="1">
    <location>
        <begin position="56"/>
        <end position="66"/>
    </location>
</feature>
<dbReference type="EMBL" id="QZAS01000005">
    <property type="protein sequence ID" value="THX15766.1"/>
    <property type="molecule type" value="Genomic_DNA"/>
</dbReference>
<accession>A0A4S8WWC4</accession>
<dbReference type="AlphaFoldDB" id="A0A4S8WWC4"/>
<organism evidence="5 7">
    <name type="scientific">Aureobasidium pullulans</name>
    <name type="common">Black yeast</name>
    <name type="synonym">Pullularia pullulans</name>
    <dbReference type="NCBI Taxonomy" id="5580"/>
    <lineage>
        <taxon>Eukaryota</taxon>
        <taxon>Fungi</taxon>
        <taxon>Dikarya</taxon>
        <taxon>Ascomycota</taxon>
        <taxon>Pezizomycotina</taxon>
        <taxon>Dothideomycetes</taxon>
        <taxon>Dothideomycetidae</taxon>
        <taxon>Dothideales</taxon>
        <taxon>Saccotheciaceae</taxon>
        <taxon>Aureobasidium</taxon>
    </lineage>
</organism>
<dbReference type="EMBL" id="QZAJ01000003">
    <property type="protein sequence ID" value="THW24034.1"/>
    <property type="molecule type" value="Genomic_DNA"/>
</dbReference>
<evidence type="ECO:0000256" key="1">
    <source>
        <dbReference type="SAM" id="MobiDB-lite"/>
    </source>
</evidence>
<keyword evidence="2" id="KW-0812">Transmembrane</keyword>
<keyword evidence="2" id="KW-1133">Transmembrane helix</keyword>
<proteinExistence type="predicted"/>
<evidence type="ECO:0000256" key="2">
    <source>
        <dbReference type="SAM" id="Phobius"/>
    </source>
</evidence>
<dbReference type="Proteomes" id="UP000308014">
    <property type="component" value="Unassembled WGS sequence"/>
</dbReference>
<comment type="caution">
    <text evidence="5">The sequence shown here is derived from an EMBL/GenBank/DDBJ whole genome shotgun (WGS) entry which is preliminary data.</text>
</comment>